<dbReference type="PANTHER" id="PTHR13610">
    <property type="entry name" value="METHYLTRANSFERASE DOMAIN-CONTAINING PROTEIN"/>
    <property type="match status" value="1"/>
</dbReference>
<organism evidence="5 6">
    <name type="scientific">Varunaivibrio sulfuroxidans</name>
    <dbReference type="NCBI Taxonomy" id="1773489"/>
    <lineage>
        <taxon>Bacteria</taxon>
        <taxon>Pseudomonadati</taxon>
        <taxon>Pseudomonadota</taxon>
        <taxon>Alphaproteobacteria</taxon>
        <taxon>Rhodospirillales</taxon>
        <taxon>Magnetovibrionaceae</taxon>
        <taxon>Varunaivibrio</taxon>
    </lineage>
</organism>
<keyword evidence="2" id="KW-0808">Transferase</keyword>
<dbReference type="RefSeq" id="WP_132938195.1">
    <property type="nucleotide sequence ID" value="NZ_CP119676.1"/>
</dbReference>
<keyword evidence="4" id="KW-0472">Membrane</keyword>
<proteinExistence type="predicted"/>
<dbReference type="AlphaFoldDB" id="A0A4R3JEL4"/>
<name>A0A4R3JEL4_9PROT</name>
<evidence type="ECO:0000256" key="2">
    <source>
        <dbReference type="ARBA" id="ARBA00022679"/>
    </source>
</evidence>
<dbReference type="Proteomes" id="UP000295304">
    <property type="component" value="Unassembled WGS sequence"/>
</dbReference>
<evidence type="ECO:0000313" key="5">
    <source>
        <dbReference type="EMBL" id="TCS64244.1"/>
    </source>
</evidence>
<keyword evidence="3" id="KW-0949">S-adenosyl-L-methionine</keyword>
<dbReference type="EMBL" id="SLZW01000002">
    <property type="protein sequence ID" value="TCS64244.1"/>
    <property type="molecule type" value="Genomic_DNA"/>
</dbReference>
<protein>
    <recommendedName>
        <fullName evidence="7">Trans-aconitate methyltransferase</fullName>
    </recommendedName>
</protein>
<keyword evidence="6" id="KW-1185">Reference proteome</keyword>
<dbReference type="OrthoDB" id="281208at2"/>
<evidence type="ECO:0000256" key="3">
    <source>
        <dbReference type="ARBA" id="ARBA00022691"/>
    </source>
</evidence>
<feature type="transmembrane region" description="Helical" evidence="4">
    <location>
        <begin position="98"/>
        <end position="116"/>
    </location>
</feature>
<gene>
    <name evidence="5" type="ORF">EDD55_102286</name>
</gene>
<evidence type="ECO:0008006" key="7">
    <source>
        <dbReference type="Google" id="ProtNLM"/>
    </source>
</evidence>
<sequence>MARRDDAIGRDRLVKGRIGALARFLVALILGGGVSFLLFWLGKRFSVIAIPIPILVLTQGFAAALFSRLFALEWWWSAIQLLLPIFVFGISAFPLPGWIFPLIIVVWVLVFWNSVFGRVPLFLTNATTAKALAQYIAPYRDARVLDAGHGFAGVLLALSKHRPDVHFVGCETAPFPFIVSWVRLHMIFRRPNVELRYRNFWDVNFRDFDVVYAFLSPTPMRALHEKANEEMRPGSILISNSFAVEGVTPDETFCVDDRRKTRLLIWRM</sequence>
<keyword evidence="4" id="KW-1133">Transmembrane helix</keyword>
<feature type="transmembrane region" description="Helical" evidence="4">
    <location>
        <begin position="74"/>
        <end position="92"/>
    </location>
</feature>
<comment type="caution">
    <text evidence="5">The sequence shown here is derived from an EMBL/GenBank/DDBJ whole genome shotgun (WGS) entry which is preliminary data.</text>
</comment>
<dbReference type="GO" id="GO:0016279">
    <property type="term" value="F:protein-lysine N-methyltransferase activity"/>
    <property type="evidence" value="ECO:0007669"/>
    <property type="project" value="InterPro"/>
</dbReference>
<dbReference type="InterPro" id="IPR029063">
    <property type="entry name" value="SAM-dependent_MTases_sf"/>
</dbReference>
<keyword evidence="4" id="KW-0812">Transmembrane</keyword>
<accession>A0A4R3JEL4</accession>
<dbReference type="PANTHER" id="PTHR13610:SF9">
    <property type="entry name" value="FI06469P"/>
    <property type="match status" value="1"/>
</dbReference>
<evidence type="ECO:0000256" key="1">
    <source>
        <dbReference type="ARBA" id="ARBA00022603"/>
    </source>
</evidence>
<evidence type="ECO:0000256" key="4">
    <source>
        <dbReference type="SAM" id="Phobius"/>
    </source>
</evidence>
<feature type="transmembrane region" description="Helical" evidence="4">
    <location>
        <begin position="47"/>
        <end position="67"/>
    </location>
</feature>
<dbReference type="GO" id="GO:0032259">
    <property type="term" value="P:methylation"/>
    <property type="evidence" value="ECO:0007669"/>
    <property type="project" value="UniProtKB-KW"/>
</dbReference>
<reference evidence="5 6" key="1">
    <citation type="submission" date="2019-03" db="EMBL/GenBank/DDBJ databases">
        <title>Genomic Encyclopedia of Type Strains, Phase IV (KMG-IV): sequencing the most valuable type-strain genomes for metagenomic binning, comparative biology and taxonomic classification.</title>
        <authorList>
            <person name="Goeker M."/>
        </authorList>
    </citation>
    <scope>NUCLEOTIDE SEQUENCE [LARGE SCALE GENOMIC DNA]</scope>
    <source>
        <strain evidence="5 6">DSM 101688</strain>
    </source>
</reference>
<dbReference type="InterPro" id="IPR026170">
    <property type="entry name" value="FAM173A/B"/>
</dbReference>
<dbReference type="SUPFAM" id="SSF53335">
    <property type="entry name" value="S-adenosyl-L-methionine-dependent methyltransferases"/>
    <property type="match status" value="1"/>
</dbReference>
<evidence type="ECO:0000313" key="6">
    <source>
        <dbReference type="Proteomes" id="UP000295304"/>
    </source>
</evidence>
<feature type="transmembrane region" description="Helical" evidence="4">
    <location>
        <begin position="21"/>
        <end position="41"/>
    </location>
</feature>
<keyword evidence="1" id="KW-0489">Methyltransferase</keyword>
<dbReference type="Gene3D" id="3.40.50.150">
    <property type="entry name" value="Vaccinia Virus protein VP39"/>
    <property type="match status" value="1"/>
</dbReference>